<dbReference type="OrthoDB" id="2804062at2759"/>
<dbReference type="Proteomes" id="UP000054007">
    <property type="component" value="Unassembled WGS sequence"/>
</dbReference>
<proteinExistence type="predicted"/>
<dbReference type="Pfam" id="PF18758">
    <property type="entry name" value="KDZ"/>
    <property type="match status" value="1"/>
</dbReference>
<evidence type="ECO:0000313" key="2">
    <source>
        <dbReference type="EMBL" id="KIY60826.1"/>
    </source>
</evidence>
<dbReference type="PANTHER" id="PTHR33096">
    <property type="entry name" value="CXC2 DOMAIN-CONTAINING PROTEIN"/>
    <property type="match status" value="1"/>
</dbReference>
<evidence type="ECO:0008006" key="4">
    <source>
        <dbReference type="Google" id="ProtNLM"/>
    </source>
</evidence>
<feature type="compositionally biased region" description="Low complexity" evidence="1">
    <location>
        <begin position="436"/>
        <end position="445"/>
    </location>
</feature>
<gene>
    <name evidence="2" type="ORF">CYLTODRAFT_482382</name>
</gene>
<dbReference type="EMBL" id="KN881221">
    <property type="protein sequence ID" value="KIY60826.1"/>
    <property type="molecule type" value="Genomic_DNA"/>
</dbReference>
<keyword evidence="3" id="KW-1185">Reference proteome</keyword>
<dbReference type="AlphaFoldDB" id="A0A0D7AU61"/>
<accession>A0A0D7AU61</accession>
<feature type="region of interest" description="Disordered" evidence="1">
    <location>
        <begin position="430"/>
        <end position="464"/>
    </location>
</feature>
<evidence type="ECO:0000313" key="3">
    <source>
        <dbReference type="Proteomes" id="UP000054007"/>
    </source>
</evidence>
<evidence type="ECO:0000256" key="1">
    <source>
        <dbReference type="SAM" id="MobiDB-lite"/>
    </source>
</evidence>
<feature type="non-terminal residue" evidence="2">
    <location>
        <position position="1"/>
    </location>
</feature>
<reference evidence="2 3" key="1">
    <citation type="journal article" date="2015" name="Fungal Genet. Biol.">
        <title>Evolution of novel wood decay mechanisms in Agaricales revealed by the genome sequences of Fistulina hepatica and Cylindrobasidium torrendii.</title>
        <authorList>
            <person name="Floudas D."/>
            <person name="Held B.W."/>
            <person name="Riley R."/>
            <person name="Nagy L.G."/>
            <person name="Koehler G."/>
            <person name="Ransdell A.S."/>
            <person name="Younus H."/>
            <person name="Chow J."/>
            <person name="Chiniquy J."/>
            <person name="Lipzen A."/>
            <person name="Tritt A."/>
            <person name="Sun H."/>
            <person name="Haridas S."/>
            <person name="LaButti K."/>
            <person name="Ohm R.A."/>
            <person name="Kues U."/>
            <person name="Blanchette R.A."/>
            <person name="Grigoriev I.V."/>
            <person name="Minto R.E."/>
            <person name="Hibbett D.S."/>
        </authorList>
    </citation>
    <scope>NUCLEOTIDE SEQUENCE [LARGE SCALE GENOMIC DNA]</scope>
    <source>
        <strain evidence="2 3">FP15055 ss-10</strain>
    </source>
</reference>
<organism evidence="2 3">
    <name type="scientific">Cylindrobasidium torrendii FP15055 ss-10</name>
    <dbReference type="NCBI Taxonomy" id="1314674"/>
    <lineage>
        <taxon>Eukaryota</taxon>
        <taxon>Fungi</taxon>
        <taxon>Dikarya</taxon>
        <taxon>Basidiomycota</taxon>
        <taxon>Agaricomycotina</taxon>
        <taxon>Agaricomycetes</taxon>
        <taxon>Agaricomycetidae</taxon>
        <taxon>Agaricales</taxon>
        <taxon>Marasmiineae</taxon>
        <taxon>Physalacriaceae</taxon>
        <taxon>Cylindrobasidium</taxon>
    </lineage>
</organism>
<name>A0A0D7AU61_9AGAR</name>
<protein>
    <recommendedName>
        <fullName evidence="4">CxC2-like cysteine cluster KDZ transposase-associated domain-containing protein</fullName>
    </recommendedName>
</protein>
<dbReference type="InterPro" id="IPR040521">
    <property type="entry name" value="KDZ"/>
</dbReference>
<dbReference type="STRING" id="1314674.A0A0D7AU61"/>
<sequence>LLREQLTDVFVSYDIGCQWRINLLGKRLGDVPEELVYAEDDRPDINVALPVFHSACHEESCGSAETCRHKLGVGMTDGEGVERVWAAFNELASATKEMHQDVRRDALEDAIDWHNWLKNLTLGIHSRRKREVALVELKRQEENFALTGETISIEDKQEWVDMMDRWHEQEHLPLKSRTAKNPYSLAEQRAENITEARVAASLLSAEKDDLADGDDSLTGTANFVRMGLQLQKIQLRIHELKASHVAERGETRVKIQDLRIRFLRKLRDYRVLQATYMKPMMSVIMQEERARQAAVDAEQIKIYLPSDLSEKQRHGMEAAIKAELAFRRAYVTNALHGVRRLVHTKSHFIRFRHKNWRGQRKYTSSQRTLKDLDESIINLRQRYEISRLAIVALDQSAENEFREMRREDVSTRWVTDYDGAAARRLAVIGQSGQHRTPATQPVATPAAPPRPLPAPPPSGMPAASPEEQALYNSWANDDEMEGAEKRGGSRREMSWIWTAMAVPTTDQDNFMRESIRIEWCKAYARRARWTEEVVLLEEEERRIVQSLCWYEAGWRARAHAWHGLTAVNRGKRAYARRQADIYRRIHDNFTLRFTSEDELGTTGKKRKAPATDTVDGCDATPLSTT</sequence>
<feature type="region of interest" description="Disordered" evidence="1">
    <location>
        <begin position="600"/>
        <end position="625"/>
    </location>
</feature>
<dbReference type="PANTHER" id="PTHR33096:SF1">
    <property type="entry name" value="CXC1-LIKE CYSTEINE CLUSTER ASSOCIATED WITH KDZ TRANSPOSASES DOMAIN-CONTAINING PROTEIN"/>
    <property type="match status" value="1"/>
</dbReference>
<feature type="compositionally biased region" description="Pro residues" evidence="1">
    <location>
        <begin position="446"/>
        <end position="459"/>
    </location>
</feature>